<name>A0A1V9YQE4_ACHHY</name>
<protein>
    <submittedName>
        <fullName evidence="1">Uncharacterized protein</fullName>
    </submittedName>
</protein>
<dbReference type="AlphaFoldDB" id="A0A1V9YQE4"/>
<reference evidence="1 2" key="1">
    <citation type="journal article" date="2014" name="Genome Biol. Evol.">
        <title>The secreted proteins of Achlya hypogyna and Thraustotheca clavata identify the ancestral oomycete secretome and reveal gene acquisitions by horizontal gene transfer.</title>
        <authorList>
            <person name="Misner I."/>
            <person name="Blouin N."/>
            <person name="Leonard G."/>
            <person name="Richards T.A."/>
            <person name="Lane C.E."/>
        </authorList>
    </citation>
    <scope>NUCLEOTIDE SEQUENCE [LARGE SCALE GENOMIC DNA]</scope>
    <source>
        <strain evidence="1 2">ATCC 48635</strain>
    </source>
</reference>
<evidence type="ECO:0000313" key="2">
    <source>
        <dbReference type="Proteomes" id="UP000243579"/>
    </source>
</evidence>
<evidence type="ECO:0000313" key="1">
    <source>
        <dbReference type="EMBL" id="OQR87965.1"/>
    </source>
</evidence>
<dbReference type="EMBL" id="JNBR01001416">
    <property type="protein sequence ID" value="OQR87965.1"/>
    <property type="molecule type" value="Genomic_DNA"/>
</dbReference>
<dbReference type="Proteomes" id="UP000243579">
    <property type="component" value="Unassembled WGS sequence"/>
</dbReference>
<sequence>MDALLVAILWIVVAVAGFIALLCVCSKCYSAIPPPSYYDDEAGTFAESYTVGRQLSDCNREYPIFQAIPLRRHGRFVVQIVSPGAVDDAIKTPTATPEWGIVRAKHLALKLKQTALRQKPALIPPDDRFKVLWLKIFVEENVVYIVTQFHKHASDEML</sequence>
<accession>A0A1V9YQE4</accession>
<comment type="caution">
    <text evidence="1">The sequence shown here is derived from an EMBL/GenBank/DDBJ whole genome shotgun (WGS) entry which is preliminary data.</text>
</comment>
<keyword evidence="2" id="KW-1185">Reference proteome</keyword>
<organism evidence="1 2">
    <name type="scientific">Achlya hypogyna</name>
    <name type="common">Oomycete</name>
    <name type="synonym">Protoachlya hypogyna</name>
    <dbReference type="NCBI Taxonomy" id="1202772"/>
    <lineage>
        <taxon>Eukaryota</taxon>
        <taxon>Sar</taxon>
        <taxon>Stramenopiles</taxon>
        <taxon>Oomycota</taxon>
        <taxon>Saprolegniomycetes</taxon>
        <taxon>Saprolegniales</taxon>
        <taxon>Achlyaceae</taxon>
        <taxon>Achlya</taxon>
    </lineage>
</organism>
<proteinExistence type="predicted"/>
<dbReference type="OrthoDB" id="10461057at2759"/>
<gene>
    <name evidence="1" type="ORF">ACHHYP_07771</name>
</gene>